<keyword evidence="5 7" id="KW-1133">Transmembrane helix</keyword>
<keyword evidence="3" id="KW-1003">Cell membrane</keyword>
<accession>A0A0C5VLV2</accession>
<feature type="transmembrane region" description="Helical" evidence="7">
    <location>
        <begin position="75"/>
        <end position="99"/>
    </location>
</feature>
<evidence type="ECO:0000313" key="10">
    <source>
        <dbReference type="Proteomes" id="UP000032266"/>
    </source>
</evidence>
<organism evidence="9 10">
    <name type="scientific">Gynuella sunshinyii YC6258</name>
    <dbReference type="NCBI Taxonomy" id="1445510"/>
    <lineage>
        <taxon>Bacteria</taxon>
        <taxon>Pseudomonadati</taxon>
        <taxon>Pseudomonadota</taxon>
        <taxon>Gammaproteobacteria</taxon>
        <taxon>Oceanospirillales</taxon>
        <taxon>Saccharospirillaceae</taxon>
        <taxon>Gynuella</taxon>
    </lineage>
</organism>
<evidence type="ECO:0000256" key="7">
    <source>
        <dbReference type="RuleBase" id="RU363032"/>
    </source>
</evidence>
<dbReference type="GO" id="GO:0071916">
    <property type="term" value="F:dipeptide transmembrane transporter activity"/>
    <property type="evidence" value="ECO:0007669"/>
    <property type="project" value="TreeGrafter"/>
</dbReference>
<comment type="similarity">
    <text evidence="7">Belongs to the binding-protein-dependent transport system permease family.</text>
</comment>
<reference evidence="9 10" key="1">
    <citation type="submission" date="2014-01" db="EMBL/GenBank/DDBJ databases">
        <title>Full genme sequencing of cellulolytic bacterium Gynuella sunshinyii YC6258T gen. nov., sp. nov.</title>
        <authorList>
            <person name="Khan H."/>
            <person name="Chung E.J."/>
            <person name="Chung Y.R."/>
        </authorList>
    </citation>
    <scope>NUCLEOTIDE SEQUENCE [LARGE SCALE GENOMIC DNA]</scope>
    <source>
        <strain evidence="9 10">YC6258</strain>
    </source>
</reference>
<dbReference type="Pfam" id="PF00528">
    <property type="entry name" value="BPD_transp_1"/>
    <property type="match status" value="1"/>
</dbReference>
<keyword evidence="2 7" id="KW-0813">Transport</keyword>
<evidence type="ECO:0000259" key="8">
    <source>
        <dbReference type="PROSITE" id="PS50928"/>
    </source>
</evidence>
<evidence type="ECO:0000256" key="4">
    <source>
        <dbReference type="ARBA" id="ARBA00022692"/>
    </source>
</evidence>
<dbReference type="Gene3D" id="1.10.3720.10">
    <property type="entry name" value="MetI-like"/>
    <property type="match status" value="1"/>
</dbReference>
<sequence length="266" mass="29059">MIRHGFIRLSGAQRLGLVVLLALMLFATLESLFGEHDGVRQTLQNRFALPGGEHLLGTDQFGRSMVARMAAAVRLSFILSLSCVLTSAVIGTGFGVWAAWRGGWVDHGLNFLVNTILALPGLVLVLLCAALVPGSFFMLYFAIAMTLWVEYFRIVRATVLSIINGPQIQSSTMLGFGRWYLFRRHIWPSIRHDVFTLAAFGAATSVLTMASVGFVYVGLKPPASELGLMIVELFPYYADAPWALAQPLVALFMMVLGFNLLAGKSS</sequence>
<dbReference type="KEGG" id="gsn:YC6258_02290"/>
<evidence type="ECO:0000256" key="3">
    <source>
        <dbReference type="ARBA" id="ARBA00022475"/>
    </source>
</evidence>
<proteinExistence type="inferred from homology"/>
<dbReference type="InterPro" id="IPR035906">
    <property type="entry name" value="MetI-like_sf"/>
</dbReference>
<evidence type="ECO:0000256" key="2">
    <source>
        <dbReference type="ARBA" id="ARBA00022448"/>
    </source>
</evidence>
<keyword evidence="10" id="KW-1185">Reference proteome</keyword>
<dbReference type="CDD" id="cd06261">
    <property type="entry name" value="TM_PBP2"/>
    <property type="match status" value="1"/>
</dbReference>
<protein>
    <submittedName>
        <fullName evidence="9">ABC-type dipeptide/oligopeptide/nickel transport system, permease component</fullName>
    </submittedName>
</protein>
<dbReference type="AlphaFoldDB" id="A0A0C5VLV2"/>
<gene>
    <name evidence="9" type="ORF">YC6258_02290</name>
</gene>
<evidence type="ECO:0000256" key="5">
    <source>
        <dbReference type="ARBA" id="ARBA00022989"/>
    </source>
</evidence>
<comment type="subcellular location">
    <subcellularLocation>
        <location evidence="1 7">Cell membrane</location>
        <topology evidence="1 7">Multi-pass membrane protein</topology>
    </subcellularLocation>
</comment>
<dbReference type="PATRIC" id="fig|1445510.3.peg.2246"/>
<evidence type="ECO:0000313" key="9">
    <source>
        <dbReference type="EMBL" id="AJQ94328.1"/>
    </source>
</evidence>
<dbReference type="PANTHER" id="PTHR43386">
    <property type="entry name" value="OLIGOPEPTIDE TRANSPORT SYSTEM PERMEASE PROTEIN APPC"/>
    <property type="match status" value="1"/>
</dbReference>
<dbReference type="SUPFAM" id="SSF161098">
    <property type="entry name" value="MetI-like"/>
    <property type="match status" value="1"/>
</dbReference>
<feature type="transmembrane region" description="Helical" evidence="7">
    <location>
        <begin position="194"/>
        <end position="219"/>
    </location>
</feature>
<dbReference type="GO" id="GO:0005886">
    <property type="term" value="C:plasma membrane"/>
    <property type="evidence" value="ECO:0007669"/>
    <property type="project" value="UniProtKB-SubCell"/>
</dbReference>
<dbReference type="InterPro" id="IPR000515">
    <property type="entry name" value="MetI-like"/>
</dbReference>
<name>A0A0C5VLV2_9GAMM</name>
<keyword evidence="6 7" id="KW-0472">Membrane</keyword>
<dbReference type="PANTHER" id="PTHR43386:SF1">
    <property type="entry name" value="D,D-DIPEPTIDE TRANSPORT SYSTEM PERMEASE PROTEIN DDPC-RELATED"/>
    <property type="match status" value="1"/>
</dbReference>
<evidence type="ECO:0000256" key="1">
    <source>
        <dbReference type="ARBA" id="ARBA00004651"/>
    </source>
</evidence>
<keyword evidence="4 7" id="KW-0812">Transmembrane</keyword>
<dbReference type="InterPro" id="IPR050366">
    <property type="entry name" value="BP-dependent_transpt_permease"/>
</dbReference>
<feature type="domain" description="ABC transmembrane type-1" evidence="8">
    <location>
        <begin position="73"/>
        <end position="262"/>
    </location>
</feature>
<dbReference type="EMBL" id="CP007142">
    <property type="protein sequence ID" value="AJQ94328.1"/>
    <property type="molecule type" value="Genomic_DNA"/>
</dbReference>
<feature type="transmembrane region" description="Helical" evidence="7">
    <location>
        <begin position="242"/>
        <end position="262"/>
    </location>
</feature>
<feature type="transmembrane region" description="Helical" evidence="7">
    <location>
        <begin position="111"/>
        <end position="132"/>
    </location>
</feature>
<dbReference type="STRING" id="1445510.YC6258_02290"/>
<dbReference type="OrthoDB" id="9783218at2"/>
<evidence type="ECO:0000256" key="6">
    <source>
        <dbReference type="ARBA" id="ARBA00023136"/>
    </source>
</evidence>
<dbReference type="PROSITE" id="PS50928">
    <property type="entry name" value="ABC_TM1"/>
    <property type="match status" value="1"/>
</dbReference>
<dbReference type="HOGENOM" id="CLU_028518_5_3_6"/>
<dbReference type="RefSeq" id="WP_044616879.1">
    <property type="nucleotide sequence ID" value="NZ_CP007142.1"/>
</dbReference>
<dbReference type="Proteomes" id="UP000032266">
    <property type="component" value="Chromosome"/>
</dbReference>